<evidence type="ECO:0000256" key="8">
    <source>
        <dbReference type="SAM" id="SignalP"/>
    </source>
</evidence>
<feature type="active site" evidence="6">
    <location>
        <position position="139"/>
    </location>
</feature>
<evidence type="ECO:0000256" key="2">
    <source>
        <dbReference type="ARBA" id="ARBA00022801"/>
    </source>
</evidence>
<dbReference type="InterPro" id="IPR027473">
    <property type="entry name" value="L-asparaginase_C"/>
</dbReference>
<dbReference type="PROSITE" id="PS51732">
    <property type="entry name" value="ASN_GLN_ASE_3"/>
    <property type="match status" value="1"/>
</dbReference>
<dbReference type="PROSITE" id="PS00917">
    <property type="entry name" value="ASN_GLN_ASE_2"/>
    <property type="match status" value="1"/>
</dbReference>
<keyword evidence="2" id="KW-0378">Hydrolase</keyword>
<feature type="binding site" evidence="4">
    <location>
        <begin position="139"/>
        <end position="140"/>
    </location>
    <ligand>
        <name>substrate</name>
    </ligand>
</feature>
<dbReference type="FunFam" id="3.40.50.1170:FF:000001">
    <property type="entry name" value="L-asparaginase 2"/>
    <property type="match status" value="1"/>
</dbReference>
<dbReference type="Pfam" id="PF17763">
    <property type="entry name" value="Asparaginase_C"/>
    <property type="match status" value="1"/>
</dbReference>
<proteinExistence type="inferred from homology"/>
<dbReference type="InterPro" id="IPR027475">
    <property type="entry name" value="Asparaginase/glutaminase_AS2"/>
</dbReference>
<dbReference type="Pfam" id="PF00710">
    <property type="entry name" value="Asparaginase"/>
    <property type="match status" value="1"/>
</dbReference>
<dbReference type="Proteomes" id="UP001154259">
    <property type="component" value="Unassembled WGS sequence"/>
</dbReference>
<dbReference type="PANTHER" id="PTHR11707">
    <property type="entry name" value="L-ASPARAGINASE"/>
    <property type="match status" value="1"/>
</dbReference>
<dbReference type="Proteomes" id="UP001154255">
    <property type="component" value="Unassembled WGS sequence"/>
</dbReference>
<organism evidence="11 13">
    <name type="scientific">Commensalibacter communis</name>
    <dbReference type="NCBI Taxonomy" id="2972786"/>
    <lineage>
        <taxon>Bacteria</taxon>
        <taxon>Pseudomonadati</taxon>
        <taxon>Pseudomonadota</taxon>
        <taxon>Alphaproteobacteria</taxon>
        <taxon>Acetobacterales</taxon>
        <taxon>Acetobacteraceae</taxon>
    </lineage>
</organism>
<dbReference type="NCBIfam" id="TIGR00520">
    <property type="entry name" value="asnASE_II"/>
    <property type="match status" value="1"/>
</dbReference>
<evidence type="ECO:0000313" key="14">
    <source>
        <dbReference type="Proteomes" id="UP001154259"/>
    </source>
</evidence>
<dbReference type="InterPro" id="IPR040919">
    <property type="entry name" value="Asparaginase_C"/>
</dbReference>
<feature type="binding site" evidence="4">
    <location>
        <position position="106"/>
    </location>
    <ligand>
        <name>substrate</name>
    </ligand>
</feature>
<keyword evidence="8" id="KW-0732">Signal</keyword>
<accession>A0A9W4TLN0</accession>
<protein>
    <submittedName>
        <fullName evidence="11 12">L-asparaginase/archaeal Glu-tRNAGln amidotransferase subunit D (AnsA)</fullName>
    </submittedName>
</protein>
<dbReference type="InterPro" id="IPR006034">
    <property type="entry name" value="Asparaginase/glutaminase-like"/>
</dbReference>
<feature type="active site" description="O-isoaspartyl threonine intermediate" evidence="3">
    <location>
        <position position="60"/>
    </location>
</feature>
<evidence type="ECO:0000256" key="7">
    <source>
        <dbReference type="RuleBase" id="RU004456"/>
    </source>
</evidence>
<evidence type="ECO:0000313" key="13">
    <source>
        <dbReference type="Proteomes" id="UP001154255"/>
    </source>
</evidence>
<dbReference type="PIRSF" id="PIRSF001220">
    <property type="entry name" value="L-ASNase_gatD"/>
    <property type="match status" value="1"/>
</dbReference>
<dbReference type="Gene3D" id="3.40.50.1170">
    <property type="entry name" value="L-asparaginase, N-terminal domain"/>
    <property type="match status" value="1"/>
</dbReference>
<dbReference type="InterPro" id="IPR036152">
    <property type="entry name" value="Asp/glu_Ase-like_sf"/>
</dbReference>
<evidence type="ECO:0000256" key="1">
    <source>
        <dbReference type="ARBA" id="ARBA00010518"/>
    </source>
</evidence>
<comment type="caution">
    <text evidence="11">The sequence shown here is derived from an EMBL/GenBank/DDBJ whole genome shotgun (WGS) entry which is preliminary data.</text>
</comment>
<evidence type="ECO:0000256" key="6">
    <source>
        <dbReference type="PROSITE-ProRule" id="PRU10100"/>
    </source>
</evidence>
<dbReference type="AlphaFoldDB" id="A0A9W4TLN0"/>
<dbReference type="Gene3D" id="3.40.50.40">
    <property type="match status" value="1"/>
</dbReference>
<dbReference type="SMART" id="SM00870">
    <property type="entry name" value="Asparaginase"/>
    <property type="match status" value="1"/>
</dbReference>
<dbReference type="EMBL" id="CAMXCM010000001">
    <property type="protein sequence ID" value="CAI3927800.1"/>
    <property type="molecule type" value="Genomic_DNA"/>
</dbReference>
<dbReference type="CDD" id="cd08964">
    <property type="entry name" value="L-asparaginase_II"/>
    <property type="match status" value="1"/>
</dbReference>
<dbReference type="InterPro" id="IPR004550">
    <property type="entry name" value="AsnASE_II"/>
</dbReference>
<feature type="domain" description="L-asparaginase N-terminal" evidence="9">
    <location>
        <begin position="52"/>
        <end position="241"/>
    </location>
</feature>
<dbReference type="GO" id="GO:0006528">
    <property type="term" value="P:asparagine metabolic process"/>
    <property type="evidence" value="ECO:0007669"/>
    <property type="project" value="InterPro"/>
</dbReference>
<keyword evidence="14" id="KW-1185">Reference proteome</keyword>
<dbReference type="PANTHER" id="PTHR11707:SF28">
    <property type="entry name" value="60 KDA LYSOPHOSPHOLIPASE"/>
    <property type="match status" value="1"/>
</dbReference>
<evidence type="ECO:0000256" key="4">
    <source>
        <dbReference type="PIRSR" id="PIRSR001220-2"/>
    </source>
</evidence>
<dbReference type="InterPro" id="IPR027474">
    <property type="entry name" value="L-asparaginase_N"/>
</dbReference>
<sequence length="376" mass="40637">MYHNIKKTTYQFIFSFTCLSLICFSQSLLAQNTHSESGTTIMQQPIHEKATVLILTTGGTIAGQAQDHKSLGYHAGQTSGEALIASVPALKDLANIQVEAVSQIGSQDMSDAILLDLVHHIQKAETNPKLAGIVITHGTDTMEETAFFLNEVLPHHKPIILVGAMRPAGYASADGNANLIDAVKVATSPLAKNRPVMIVMNDTIFSARSAQKMNTTNLEAFQAPNAGSIGIVNNEHVRFYLPSFSQETEYLSPPSQAPFPRVDIIYSHVQMDGDLIEDAVKRGTKGIILAGVGDGNTSAAALKALQNAANKGVVIVRSTRVGSGFVNRNVEINDDQNHFVVSEDLNPQKSRLLLQILLANHITTPSQIQTIFSKLY</sequence>
<evidence type="ECO:0000313" key="11">
    <source>
        <dbReference type="EMBL" id="CAI3927800.1"/>
    </source>
</evidence>
<evidence type="ECO:0000256" key="3">
    <source>
        <dbReference type="PIRSR" id="PIRSR001220-1"/>
    </source>
</evidence>
<feature type="chain" id="PRO_5040842036" evidence="8">
    <location>
        <begin position="31"/>
        <end position="376"/>
    </location>
</feature>
<dbReference type="EMBL" id="CAMXCS010000001">
    <property type="protein sequence ID" value="CAI3933194.1"/>
    <property type="molecule type" value="Genomic_DNA"/>
</dbReference>
<name>A0A9W4TLN0_9PROT</name>
<dbReference type="PIRSF" id="PIRSF500176">
    <property type="entry name" value="L_ASNase"/>
    <property type="match status" value="1"/>
</dbReference>
<feature type="active site" evidence="5">
    <location>
        <position position="60"/>
    </location>
</feature>
<dbReference type="SUPFAM" id="SSF53774">
    <property type="entry name" value="Glutaminase/Asparaginase"/>
    <property type="match status" value="1"/>
</dbReference>
<dbReference type="PRINTS" id="PR00139">
    <property type="entry name" value="ASNGLNASE"/>
</dbReference>
<evidence type="ECO:0000259" key="10">
    <source>
        <dbReference type="Pfam" id="PF17763"/>
    </source>
</evidence>
<feature type="signal peptide" evidence="8">
    <location>
        <begin position="1"/>
        <end position="30"/>
    </location>
</feature>
<dbReference type="InterPro" id="IPR037152">
    <property type="entry name" value="L-asparaginase_N_sf"/>
</dbReference>
<evidence type="ECO:0000256" key="5">
    <source>
        <dbReference type="PROSITE-ProRule" id="PRU10099"/>
    </source>
</evidence>
<dbReference type="PROSITE" id="PS00144">
    <property type="entry name" value="ASN_GLN_ASE_1"/>
    <property type="match status" value="1"/>
</dbReference>
<evidence type="ECO:0000313" key="12">
    <source>
        <dbReference type="EMBL" id="CAI3933194.1"/>
    </source>
</evidence>
<gene>
    <name evidence="12" type="ORF">R53529_LOCUS652</name>
    <name evidence="11" type="ORF">R53530_LOCUS449</name>
</gene>
<evidence type="ECO:0000259" key="9">
    <source>
        <dbReference type="Pfam" id="PF00710"/>
    </source>
</evidence>
<dbReference type="GO" id="GO:0004067">
    <property type="term" value="F:asparaginase activity"/>
    <property type="evidence" value="ECO:0007669"/>
    <property type="project" value="UniProtKB-UniRule"/>
</dbReference>
<dbReference type="InterPro" id="IPR020827">
    <property type="entry name" value="Asparaginase/glutaminase_AS1"/>
</dbReference>
<reference evidence="11" key="1">
    <citation type="submission" date="2022-10" db="EMBL/GenBank/DDBJ databases">
        <authorList>
            <person name="Botero Cardona J."/>
        </authorList>
    </citation>
    <scope>NUCLEOTIDE SEQUENCE</scope>
    <source>
        <strain evidence="11">LMG 31819</strain>
        <strain evidence="12">R-53529</strain>
    </source>
</reference>
<feature type="domain" description="Asparaginase/glutaminase C-terminal" evidence="10">
    <location>
        <begin position="261"/>
        <end position="372"/>
    </location>
</feature>
<comment type="similarity">
    <text evidence="1 7">Belongs to the asparaginase 1 family.</text>
</comment>